<dbReference type="EMBL" id="FUWY01000008">
    <property type="protein sequence ID" value="SJZ99398.1"/>
    <property type="molecule type" value="Genomic_DNA"/>
</dbReference>
<gene>
    <name evidence="1" type="ORF">SAMN02745191_2346</name>
</gene>
<dbReference type="Pfam" id="PF14272">
    <property type="entry name" value="Gly_rich_SFCGS"/>
    <property type="match status" value="1"/>
</dbReference>
<keyword evidence="2" id="KW-1185">Reference proteome</keyword>
<protein>
    <recommendedName>
        <fullName evidence="3">EF_0830/AHA_3911 family protein</fullName>
    </recommendedName>
</protein>
<dbReference type="NCBIfam" id="TIGR03577">
    <property type="entry name" value="EF_0830"/>
    <property type="match status" value="1"/>
</dbReference>
<dbReference type="Proteomes" id="UP000243297">
    <property type="component" value="Unassembled WGS sequence"/>
</dbReference>
<proteinExistence type="predicted"/>
<name>A0A1T4Q859_9FIRM</name>
<dbReference type="InterPro" id="IPR020034">
    <property type="entry name" value="CHP03577_EF0830/AHA3911"/>
</dbReference>
<reference evidence="2" key="1">
    <citation type="submission" date="2017-02" db="EMBL/GenBank/DDBJ databases">
        <authorList>
            <person name="Varghese N."/>
            <person name="Submissions S."/>
        </authorList>
    </citation>
    <scope>NUCLEOTIDE SEQUENCE [LARGE SCALE GENOMIC DNA]</scope>
    <source>
        <strain evidence="2">ATCC 25662</strain>
    </source>
</reference>
<evidence type="ECO:0000313" key="1">
    <source>
        <dbReference type="EMBL" id="SJZ99398.1"/>
    </source>
</evidence>
<dbReference type="RefSeq" id="WP_078712732.1">
    <property type="nucleotide sequence ID" value="NZ_FUWY01000008.1"/>
</dbReference>
<dbReference type="STRING" id="118967.SAMN02745191_2346"/>
<organism evidence="1 2">
    <name type="scientific">Anaerorhabdus furcosa</name>
    <dbReference type="NCBI Taxonomy" id="118967"/>
    <lineage>
        <taxon>Bacteria</taxon>
        <taxon>Bacillati</taxon>
        <taxon>Bacillota</taxon>
        <taxon>Erysipelotrichia</taxon>
        <taxon>Erysipelotrichales</taxon>
        <taxon>Erysipelotrichaceae</taxon>
        <taxon>Anaerorhabdus</taxon>
    </lineage>
</organism>
<dbReference type="AlphaFoldDB" id="A0A1T4Q859"/>
<dbReference type="OrthoDB" id="2157541at2"/>
<evidence type="ECO:0008006" key="3">
    <source>
        <dbReference type="Google" id="ProtNLM"/>
    </source>
</evidence>
<evidence type="ECO:0000313" key="2">
    <source>
        <dbReference type="Proteomes" id="UP000243297"/>
    </source>
</evidence>
<accession>A0A1T4Q859</accession>
<sequence length="121" mass="12692">MANEILVVIGHRMGKGEAVARGIEKAGGKAIVIPGMAADMKLGDVMKENDATFGISFCGSGGAGAITAANKYGWKVKSEIRSIEGACQALREGCKVVGLGFMDVEDLGYQLVQTYKQLHGE</sequence>